<dbReference type="AlphaFoldDB" id="A0A7C2Z974"/>
<keyword evidence="2 4" id="KW-0378">Hydrolase</keyword>
<dbReference type="GO" id="GO:0005524">
    <property type="term" value="F:ATP binding"/>
    <property type="evidence" value="ECO:0007669"/>
    <property type="project" value="UniProtKB-UniRule"/>
</dbReference>
<dbReference type="NCBIfam" id="NF010248">
    <property type="entry name" value="PRK13695.1"/>
    <property type="match status" value="1"/>
</dbReference>
<dbReference type="CDD" id="cd19482">
    <property type="entry name" value="RecA-like_Thep1"/>
    <property type="match status" value="1"/>
</dbReference>
<dbReference type="InterPro" id="IPR027417">
    <property type="entry name" value="P-loop_NTPase"/>
</dbReference>
<feature type="binding site" evidence="4">
    <location>
        <begin position="8"/>
        <end position="15"/>
    </location>
    <ligand>
        <name>ATP</name>
        <dbReference type="ChEBI" id="CHEBI:30616"/>
    </ligand>
</feature>
<comment type="similarity">
    <text evidence="4">Belongs to the THEP1 NTPase family.</text>
</comment>
<keyword evidence="1 4" id="KW-0547">Nucleotide-binding</keyword>
<dbReference type="EMBL" id="DSGT01000006">
    <property type="protein sequence ID" value="HEW52975.1"/>
    <property type="molecule type" value="Genomic_DNA"/>
</dbReference>
<accession>A0A7C2Z974</accession>
<sequence length="182" mass="20490">MLIVAITGRPGIGKSTIFSKVAEALKAHGYTLYGFYCPEVREGARRIGFRIVDINTGKAGWLALSIDKVTQLGYNPHGKRIGRYVVIEEEALQIGINALRVSTKENSVLGIDEIGPMELSMPKLREEITRSLVEARRALLVVHRNLNDKVILDIFRKRNAKVYTVTELNRDSLPNMILREFI</sequence>
<comment type="caution">
    <text evidence="5">The sequence shown here is derived from an EMBL/GenBank/DDBJ whole genome shotgun (WGS) entry which is preliminary data.</text>
</comment>
<dbReference type="Gene3D" id="3.40.50.300">
    <property type="entry name" value="P-loop containing nucleotide triphosphate hydrolases"/>
    <property type="match status" value="1"/>
</dbReference>
<evidence type="ECO:0000256" key="4">
    <source>
        <dbReference type="HAMAP-Rule" id="MF_00796"/>
    </source>
</evidence>
<reference evidence="5" key="1">
    <citation type="journal article" date="2020" name="mSystems">
        <title>Genome- and Community-Level Interaction Insights into Carbon Utilization and Element Cycling Functions of Hydrothermarchaeota in Hydrothermal Sediment.</title>
        <authorList>
            <person name="Zhou Z."/>
            <person name="Liu Y."/>
            <person name="Xu W."/>
            <person name="Pan J."/>
            <person name="Luo Z.H."/>
            <person name="Li M."/>
        </authorList>
    </citation>
    <scope>NUCLEOTIDE SEQUENCE [LARGE SCALE GENOMIC DNA]</scope>
    <source>
        <strain evidence="5">SpSt-16</strain>
    </source>
</reference>
<organism evidence="5">
    <name type="scientific">Ignisphaera aggregans</name>
    <dbReference type="NCBI Taxonomy" id="334771"/>
    <lineage>
        <taxon>Archaea</taxon>
        <taxon>Thermoproteota</taxon>
        <taxon>Thermoprotei</taxon>
        <taxon>Desulfurococcales</taxon>
        <taxon>Desulfurococcaceae</taxon>
        <taxon>Ignisphaera</taxon>
    </lineage>
</organism>
<feature type="binding site" evidence="4">
    <location>
        <begin position="108"/>
        <end position="115"/>
    </location>
    <ligand>
        <name>ATP</name>
        <dbReference type="ChEBI" id="CHEBI:30616"/>
    </ligand>
</feature>
<dbReference type="EC" id="3.6.1.15" evidence="4"/>
<proteinExistence type="inferred from homology"/>
<gene>
    <name evidence="5" type="ORF">ENO77_02225</name>
</gene>
<keyword evidence="3 4" id="KW-0067">ATP-binding</keyword>
<comment type="catalytic activity">
    <reaction evidence="4">
        <text>a ribonucleoside 5'-triphosphate + H2O = a ribonucleoside 5'-diphosphate + phosphate + H(+)</text>
        <dbReference type="Rhea" id="RHEA:23680"/>
        <dbReference type="ChEBI" id="CHEBI:15377"/>
        <dbReference type="ChEBI" id="CHEBI:15378"/>
        <dbReference type="ChEBI" id="CHEBI:43474"/>
        <dbReference type="ChEBI" id="CHEBI:57930"/>
        <dbReference type="ChEBI" id="CHEBI:61557"/>
        <dbReference type="EC" id="3.6.1.15"/>
    </reaction>
</comment>
<dbReference type="GO" id="GO:0017111">
    <property type="term" value="F:ribonucleoside triphosphate phosphatase activity"/>
    <property type="evidence" value="ECO:0007669"/>
    <property type="project" value="UniProtKB-UniRule"/>
</dbReference>
<comment type="function">
    <text evidence="4">Has nucleotide phosphatase activity towards ATP, GTP, CTP, TTP and UTP. May hydrolyze nucleoside diphosphates with lower efficiency.</text>
</comment>
<name>A0A7C2Z974_9CREN</name>
<evidence type="ECO:0000256" key="3">
    <source>
        <dbReference type="ARBA" id="ARBA00022840"/>
    </source>
</evidence>
<dbReference type="PANTHER" id="PTHR43146">
    <property type="entry name" value="CANCER-RELATED NUCLEOSIDE-TRIPHOSPHATASE"/>
    <property type="match status" value="1"/>
</dbReference>
<dbReference type="HAMAP" id="MF_00796">
    <property type="entry name" value="NTPase_1"/>
    <property type="match status" value="1"/>
</dbReference>
<protein>
    <recommendedName>
        <fullName evidence="4">Nucleoside-triphosphatase ENO77_02225</fullName>
        <shortName evidence="4">NTPase</shortName>
        <ecNumber evidence="4">3.6.1.15</ecNumber>
    </recommendedName>
    <alternativeName>
        <fullName evidence="4">Nucleoside triphosphate phosphohydrolase</fullName>
    </alternativeName>
</protein>
<evidence type="ECO:0000256" key="1">
    <source>
        <dbReference type="ARBA" id="ARBA00022741"/>
    </source>
</evidence>
<evidence type="ECO:0000256" key="2">
    <source>
        <dbReference type="ARBA" id="ARBA00022801"/>
    </source>
</evidence>
<evidence type="ECO:0000313" key="5">
    <source>
        <dbReference type="EMBL" id="HEW52975.1"/>
    </source>
</evidence>
<dbReference type="SUPFAM" id="SSF52540">
    <property type="entry name" value="P-loop containing nucleoside triphosphate hydrolases"/>
    <property type="match status" value="1"/>
</dbReference>
<dbReference type="Pfam" id="PF03266">
    <property type="entry name" value="NTPase_1"/>
    <property type="match status" value="1"/>
</dbReference>
<dbReference type="InterPro" id="IPR004948">
    <property type="entry name" value="Nuc-triphosphatase_THEP1"/>
</dbReference>
<dbReference type="PANTHER" id="PTHR43146:SF1">
    <property type="entry name" value="CANCER-RELATED NUCLEOSIDE-TRIPHOSPHATASE"/>
    <property type="match status" value="1"/>
</dbReference>